<dbReference type="InterPro" id="IPR005467">
    <property type="entry name" value="His_kinase_dom"/>
</dbReference>
<reference evidence="11 12" key="1">
    <citation type="submission" date="2019-12" db="EMBL/GenBank/DDBJ databases">
        <title>Hymenobacter sp. HMF4947 Genome sequencing and assembly.</title>
        <authorList>
            <person name="Kang H."/>
            <person name="Cha I."/>
            <person name="Kim H."/>
            <person name="Joh K."/>
        </authorList>
    </citation>
    <scope>NUCLEOTIDE SEQUENCE [LARGE SCALE GENOMIC DNA]</scope>
    <source>
        <strain evidence="11 12">HMF4947</strain>
    </source>
</reference>
<keyword evidence="3" id="KW-0597">Phosphoprotein</keyword>
<accession>A0A7K1TDS5</accession>
<feature type="transmembrane region" description="Helical" evidence="9">
    <location>
        <begin position="216"/>
        <end position="235"/>
    </location>
</feature>
<dbReference type="PANTHER" id="PTHR24421:SF10">
    <property type="entry name" value="NITRATE_NITRITE SENSOR PROTEIN NARQ"/>
    <property type="match status" value="1"/>
</dbReference>
<dbReference type="InterPro" id="IPR011712">
    <property type="entry name" value="Sig_transdc_His_kin_sub3_dim/P"/>
</dbReference>
<name>A0A7K1TDS5_9BACT</name>
<keyword evidence="6" id="KW-0418">Kinase</keyword>
<keyword evidence="9" id="KW-0472">Membrane</keyword>
<dbReference type="GO" id="GO:0016020">
    <property type="term" value="C:membrane"/>
    <property type="evidence" value="ECO:0007669"/>
    <property type="project" value="InterPro"/>
</dbReference>
<proteinExistence type="predicted"/>
<evidence type="ECO:0000256" key="8">
    <source>
        <dbReference type="ARBA" id="ARBA00023012"/>
    </source>
</evidence>
<comment type="caution">
    <text evidence="11">The sequence shown here is derived from an EMBL/GenBank/DDBJ whole genome shotgun (WGS) entry which is preliminary data.</text>
</comment>
<evidence type="ECO:0000256" key="4">
    <source>
        <dbReference type="ARBA" id="ARBA00022679"/>
    </source>
</evidence>
<dbReference type="InterPro" id="IPR003594">
    <property type="entry name" value="HATPase_dom"/>
</dbReference>
<dbReference type="Gene3D" id="3.30.565.10">
    <property type="entry name" value="Histidine kinase-like ATPase, C-terminal domain"/>
    <property type="match status" value="1"/>
</dbReference>
<protein>
    <recommendedName>
        <fullName evidence="2">histidine kinase</fullName>
        <ecNumber evidence="2">2.7.13.3</ecNumber>
    </recommendedName>
</protein>
<dbReference type="PANTHER" id="PTHR24421">
    <property type="entry name" value="NITRATE/NITRITE SENSOR PROTEIN NARX-RELATED"/>
    <property type="match status" value="1"/>
</dbReference>
<dbReference type="Pfam" id="PF07730">
    <property type="entry name" value="HisKA_3"/>
    <property type="match status" value="1"/>
</dbReference>
<dbReference type="PROSITE" id="PS50109">
    <property type="entry name" value="HIS_KIN"/>
    <property type="match status" value="1"/>
</dbReference>
<dbReference type="Gene3D" id="1.25.40.10">
    <property type="entry name" value="Tetratricopeptide repeat domain"/>
    <property type="match status" value="2"/>
</dbReference>
<dbReference type="GO" id="GO:0005524">
    <property type="term" value="F:ATP binding"/>
    <property type="evidence" value="ECO:0007669"/>
    <property type="project" value="UniProtKB-KW"/>
</dbReference>
<keyword evidence="5" id="KW-0547">Nucleotide-binding</keyword>
<dbReference type="InterPro" id="IPR011990">
    <property type="entry name" value="TPR-like_helical_dom_sf"/>
</dbReference>
<dbReference type="Pfam" id="PF02518">
    <property type="entry name" value="HATPase_c"/>
    <property type="match status" value="1"/>
</dbReference>
<keyword evidence="8" id="KW-0902">Two-component regulatory system</keyword>
<evidence type="ECO:0000256" key="3">
    <source>
        <dbReference type="ARBA" id="ARBA00022553"/>
    </source>
</evidence>
<dbReference type="GO" id="GO:0000155">
    <property type="term" value="F:phosphorelay sensor kinase activity"/>
    <property type="evidence" value="ECO:0007669"/>
    <property type="project" value="InterPro"/>
</dbReference>
<keyword evidence="9" id="KW-0812">Transmembrane</keyword>
<dbReference type="InterPro" id="IPR050482">
    <property type="entry name" value="Sensor_HK_TwoCompSys"/>
</dbReference>
<keyword evidence="12" id="KW-1185">Reference proteome</keyword>
<evidence type="ECO:0000256" key="6">
    <source>
        <dbReference type="ARBA" id="ARBA00022777"/>
    </source>
</evidence>
<dbReference type="Proteomes" id="UP000441336">
    <property type="component" value="Unassembled WGS sequence"/>
</dbReference>
<dbReference type="EMBL" id="WQKZ01000002">
    <property type="protein sequence ID" value="MVN76482.1"/>
    <property type="molecule type" value="Genomic_DNA"/>
</dbReference>
<keyword evidence="4" id="KW-0808">Transferase</keyword>
<evidence type="ECO:0000256" key="2">
    <source>
        <dbReference type="ARBA" id="ARBA00012438"/>
    </source>
</evidence>
<keyword evidence="7" id="KW-0067">ATP-binding</keyword>
<comment type="catalytic activity">
    <reaction evidence="1">
        <text>ATP + protein L-histidine = ADP + protein N-phospho-L-histidine.</text>
        <dbReference type="EC" id="2.7.13.3"/>
    </reaction>
</comment>
<evidence type="ECO:0000259" key="10">
    <source>
        <dbReference type="PROSITE" id="PS50109"/>
    </source>
</evidence>
<sequence length="444" mass="49529">MLAQLLPDAVGVGHAYSGLGDLSRQQQRWAQARYYYKQAAASYCKVYNAAGMLPTELSLIEMTEREGYHDLAFAAAPGLLVRARQANSPWQEVRARLLLASIFLAIGQPDSALHYGTSGLAIAQRNGLRQETYDAAKALAKISVQQGRWQQAYHYQYLVGAYADSLTGEAARRRVAALELTYARSQQQSQIRLLTQRTRLQAQQQELDRLRYHQQVAALTILGMLLLLLGGYLLWRYRRREQLRLAALRTRIAADLHDEVGSMLTQISMQSNLLREGRYAPAQQQAYLDQMSEASLRAARQMSDAVWSIDARYDSAASLLDRLRDHAHQVLPAAGVELDFWADPALTASNIPLATRQALYFIYKEALHNVVKHARAQQVRVRLRLLGRQLELTVHDDGQGLGDTGCDAGQGLRNMRMRALSVGGSITLANTKPGIRLVARLPLG</sequence>
<dbReference type="CDD" id="cd16917">
    <property type="entry name" value="HATPase_UhpB-NarQ-NarX-like"/>
    <property type="match status" value="1"/>
</dbReference>
<evidence type="ECO:0000256" key="5">
    <source>
        <dbReference type="ARBA" id="ARBA00022741"/>
    </source>
</evidence>
<feature type="domain" description="Histidine kinase" evidence="10">
    <location>
        <begin position="255"/>
        <end position="444"/>
    </location>
</feature>
<evidence type="ECO:0000313" key="12">
    <source>
        <dbReference type="Proteomes" id="UP000441336"/>
    </source>
</evidence>
<evidence type="ECO:0000256" key="1">
    <source>
        <dbReference type="ARBA" id="ARBA00000085"/>
    </source>
</evidence>
<dbReference type="SUPFAM" id="SSF48452">
    <property type="entry name" value="TPR-like"/>
    <property type="match status" value="1"/>
</dbReference>
<dbReference type="SUPFAM" id="SSF55874">
    <property type="entry name" value="ATPase domain of HSP90 chaperone/DNA topoisomerase II/histidine kinase"/>
    <property type="match status" value="1"/>
</dbReference>
<evidence type="ECO:0000256" key="9">
    <source>
        <dbReference type="SAM" id="Phobius"/>
    </source>
</evidence>
<dbReference type="GO" id="GO:0046983">
    <property type="term" value="F:protein dimerization activity"/>
    <property type="evidence" value="ECO:0007669"/>
    <property type="project" value="InterPro"/>
</dbReference>
<dbReference type="EC" id="2.7.13.3" evidence="2"/>
<keyword evidence="9" id="KW-1133">Transmembrane helix</keyword>
<gene>
    <name evidence="11" type="ORF">GO988_09105</name>
</gene>
<evidence type="ECO:0000256" key="7">
    <source>
        <dbReference type="ARBA" id="ARBA00022840"/>
    </source>
</evidence>
<dbReference type="AlphaFoldDB" id="A0A7K1TDS5"/>
<evidence type="ECO:0000313" key="11">
    <source>
        <dbReference type="EMBL" id="MVN76482.1"/>
    </source>
</evidence>
<dbReference type="InterPro" id="IPR036890">
    <property type="entry name" value="HATPase_C_sf"/>
</dbReference>
<dbReference type="NCBIfam" id="TIGR01167">
    <property type="entry name" value="LPXTG_anchor"/>
    <property type="match status" value="1"/>
</dbReference>
<organism evidence="11 12">
    <name type="scientific">Hymenobacter ginkgonis</name>
    <dbReference type="NCBI Taxonomy" id="2682976"/>
    <lineage>
        <taxon>Bacteria</taxon>
        <taxon>Pseudomonadati</taxon>
        <taxon>Bacteroidota</taxon>
        <taxon>Cytophagia</taxon>
        <taxon>Cytophagales</taxon>
        <taxon>Hymenobacteraceae</taxon>
        <taxon>Hymenobacter</taxon>
    </lineage>
</organism>